<dbReference type="HOGENOM" id="CLU_015041_3_0_6"/>
<dbReference type="PANTHER" id="PTHR43653:SF1">
    <property type="entry name" value="CYTOCHROME C-TYPE BIOGENESIS PROTEIN CCMF"/>
    <property type="match status" value="1"/>
</dbReference>
<dbReference type="Pfam" id="PF01578">
    <property type="entry name" value="Cytochrom_C_asm"/>
    <property type="match status" value="1"/>
</dbReference>
<dbReference type="GO" id="GO:0020037">
    <property type="term" value="F:heme binding"/>
    <property type="evidence" value="ECO:0007669"/>
    <property type="project" value="InterPro"/>
</dbReference>
<dbReference type="AlphaFoldDB" id="Q0A804"/>
<evidence type="ECO:0000256" key="2">
    <source>
        <dbReference type="ARBA" id="ARBA00009186"/>
    </source>
</evidence>
<keyword evidence="3" id="KW-1003">Cell membrane</keyword>
<sequence length="666" mass="72292">MIAETGQLALALALALALVQAVLPLAGAARGDRRWMAAGHWMAWGVLLFLATAYACLTTAFVQYDFSVAYVAQHANLALPLHYRVTAVWGGHEGSLLLWVLILALWTVAVSHFSRSLPRTMVARIIAVLGAVTVGFLAFMIFTSNPFDRLIPAPLDGRDLNPLLQDPGMIFHPPLLYMGYVGFSVTFAFAIAALLNGRLDAAWARWSRPWAAVAWAFLTLGIALGSWWAYYELGWGGWWFWDPVENASLMPWLTGTALIHSLAVTDKRGGFRVWTLMLAIVTFGLTLLGAFLVRSGVITSVHAFATDPERGTFILAFLVLSMGLALALYTWRAPRVGPGPAFGYLSRESGLLANNLLLAVATLTVLLGTLYPLAMDALGGGRISVGPPYFEAVFTPVMLPLLVLMGLGPLLRWKLHAPGELARAIAGIVVAAGVIGGLWPLALGAWSPLTALSTVIASFILLAIALDLHGRLRPATPGWIGLRRRLKGLKPHYLGMHLAHAGVAVFLIGVAMVSTYEVERDVRLAPGDEVTVAGYTFTFLGTHERVGSNFLADTGRVTVTRDGQAIARLHPEKRHYPSQSMPMTQAALDRGLFRDLYVSLGDPLDDGAWVVRVYYKPYMTWLWGGCLFLTLGALLAATDRRYRLVRAPRTRPARPAGALRPGEASC</sequence>
<dbReference type="eggNOG" id="COG1138">
    <property type="taxonomic scope" value="Bacteria"/>
</dbReference>
<feature type="transmembrane region" description="Helical" evidence="10">
    <location>
        <begin position="618"/>
        <end position="637"/>
    </location>
</feature>
<dbReference type="OrthoDB" id="9761451at2"/>
<keyword evidence="5 10" id="KW-0812">Transmembrane</keyword>
<evidence type="ECO:0000256" key="9">
    <source>
        <dbReference type="ARBA" id="ARBA00037230"/>
    </source>
</evidence>
<feature type="transmembrane region" description="Helical" evidence="10">
    <location>
        <begin position="425"/>
        <end position="446"/>
    </location>
</feature>
<dbReference type="Pfam" id="PF16327">
    <property type="entry name" value="CcmF_C"/>
    <property type="match status" value="1"/>
</dbReference>
<dbReference type="GO" id="GO:0017004">
    <property type="term" value="P:cytochrome complex assembly"/>
    <property type="evidence" value="ECO:0007669"/>
    <property type="project" value="UniProtKB-KW"/>
</dbReference>
<accession>Q0A804</accession>
<feature type="domain" description="Cytochrome c-type biogenesis protein CcmF C-terminal" evidence="12">
    <location>
        <begin position="315"/>
        <end position="640"/>
    </location>
</feature>
<feature type="transmembrane region" description="Helical" evidence="10">
    <location>
        <begin position="352"/>
        <end position="373"/>
    </location>
</feature>
<keyword evidence="7 10" id="KW-1133">Transmembrane helix</keyword>
<gene>
    <name evidence="13" type="ordered locus">Mlg_1687</name>
</gene>
<keyword evidence="8 10" id="KW-0472">Membrane</keyword>
<feature type="transmembrane region" description="Helical" evidence="10">
    <location>
        <begin position="393"/>
        <end position="413"/>
    </location>
</feature>
<dbReference type="InterPro" id="IPR003567">
    <property type="entry name" value="Cyt_c_biogenesis"/>
</dbReference>
<dbReference type="InterPro" id="IPR003568">
    <property type="entry name" value="Cyt_c_biogenesis_CcmF"/>
</dbReference>
<dbReference type="RefSeq" id="WP_011629427.1">
    <property type="nucleotide sequence ID" value="NC_008340.1"/>
</dbReference>
<evidence type="ECO:0000256" key="5">
    <source>
        <dbReference type="ARBA" id="ARBA00022692"/>
    </source>
</evidence>
<feature type="transmembrane region" description="Helical" evidence="10">
    <location>
        <begin position="493"/>
        <end position="516"/>
    </location>
</feature>
<dbReference type="NCBIfam" id="TIGR00353">
    <property type="entry name" value="nrfE"/>
    <property type="match status" value="1"/>
</dbReference>
<dbReference type="PANTHER" id="PTHR43653">
    <property type="entry name" value="CYTOCHROME C ASSEMBLY PROTEIN-RELATED"/>
    <property type="match status" value="1"/>
</dbReference>
<evidence type="ECO:0000313" key="13">
    <source>
        <dbReference type="EMBL" id="ABI57033.1"/>
    </source>
</evidence>
<dbReference type="NCBIfam" id="NF007691">
    <property type="entry name" value="PRK10369.1"/>
    <property type="match status" value="1"/>
</dbReference>
<evidence type="ECO:0000259" key="12">
    <source>
        <dbReference type="Pfam" id="PF16327"/>
    </source>
</evidence>
<dbReference type="EMBL" id="CP000453">
    <property type="protein sequence ID" value="ABI57033.1"/>
    <property type="molecule type" value="Genomic_DNA"/>
</dbReference>
<dbReference type="InterPro" id="IPR032523">
    <property type="entry name" value="CcmF_C"/>
</dbReference>
<feature type="transmembrane region" description="Helical" evidence="10">
    <location>
        <begin position="121"/>
        <end position="142"/>
    </location>
</feature>
<dbReference type="GO" id="GO:0005886">
    <property type="term" value="C:plasma membrane"/>
    <property type="evidence" value="ECO:0007669"/>
    <property type="project" value="UniProtKB-SubCell"/>
</dbReference>
<feature type="transmembrane region" description="Helical" evidence="10">
    <location>
        <begin position="209"/>
        <end position="229"/>
    </location>
</feature>
<comment type="subcellular location">
    <subcellularLocation>
        <location evidence="1">Cell inner membrane</location>
        <topology evidence="1">Multi-pass membrane protein</topology>
    </subcellularLocation>
</comment>
<evidence type="ECO:0000256" key="10">
    <source>
        <dbReference type="SAM" id="Phobius"/>
    </source>
</evidence>
<dbReference type="Proteomes" id="UP000001962">
    <property type="component" value="Chromosome"/>
</dbReference>
<name>Q0A804_ALKEH</name>
<feature type="transmembrane region" description="Helical" evidence="10">
    <location>
        <begin position="177"/>
        <end position="197"/>
    </location>
</feature>
<keyword evidence="6" id="KW-0201">Cytochrome c-type biogenesis</keyword>
<reference evidence="14" key="1">
    <citation type="submission" date="2006-08" db="EMBL/GenBank/DDBJ databases">
        <title>Complete sequence of Alkalilimnicola ehrilichei MLHE-1.</title>
        <authorList>
            <person name="Copeland A."/>
            <person name="Lucas S."/>
            <person name="Lapidus A."/>
            <person name="Barry K."/>
            <person name="Detter J.C."/>
            <person name="Glavina del Rio T."/>
            <person name="Hammon N."/>
            <person name="Israni S."/>
            <person name="Dalin E."/>
            <person name="Tice H."/>
            <person name="Pitluck S."/>
            <person name="Sims D."/>
            <person name="Brettin T."/>
            <person name="Bruce D."/>
            <person name="Han C."/>
            <person name="Tapia R."/>
            <person name="Gilna P."/>
            <person name="Schmutz J."/>
            <person name="Larimer F."/>
            <person name="Land M."/>
            <person name="Hauser L."/>
            <person name="Kyrpides N."/>
            <person name="Mikhailova N."/>
            <person name="Oremland R.S."/>
            <person name="Hoeft S.E."/>
            <person name="Switzer-Blum J."/>
            <person name="Kulp T."/>
            <person name="King G."/>
            <person name="Tabita R."/>
            <person name="Witte B."/>
            <person name="Santini J.M."/>
            <person name="Basu P."/>
            <person name="Hollibaugh J.T."/>
            <person name="Xie G."/>
            <person name="Stolz J.F."/>
            <person name="Richardson P."/>
        </authorList>
    </citation>
    <scope>NUCLEOTIDE SEQUENCE [LARGE SCALE GENOMIC DNA]</scope>
    <source>
        <strain evidence="14">ATCC BAA-1101 / DSM 17681 / MLHE-1</strain>
    </source>
</reference>
<keyword evidence="14" id="KW-1185">Reference proteome</keyword>
<dbReference type="InterPro" id="IPR002541">
    <property type="entry name" value="Cyt_c_assembly"/>
</dbReference>
<organism evidence="13 14">
    <name type="scientific">Alkalilimnicola ehrlichii (strain ATCC BAA-1101 / DSM 17681 / MLHE-1)</name>
    <dbReference type="NCBI Taxonomy" id="187272"/>
    <lineage>
        <taxon>Bacteria</taxon>
        <taxon>Pseudomonadati</taxon>
        <taxon>Pseudomonadota</taxon>
        <taxon>Gammaproteobacteria</taxon>
        <taxon>Chromatiales</taxon>
        <taxon>Ectothiorhodospiraceae</taxon>
        <taxon>Alkalilimnicola</taxon>
    </lineage>
</organism>
<protein>
    <submittedName>
        <fullName evidence="13">Cytochrome c-type biogenesis protein CcmF</fullName>
    </submittedName>
</protein>
<comment type="similarity">
    <text evidence="2">Belongs to the CcmF/CycK/Ccl1/NrfE/CcsA family.</text>
</comment>
<dbReference type="PRINTS" id="PR01410">
    <property type="entry name" value="CCBIOGENESIS"/>
</dbReference>
<feature type="transmembrane region" description="Helical" evidence="10">
    <location>
        <begin position="249"/>
        <end position="266"/>
    </location>
</feature>
<feature type="transmembrane region" description="Helical" evidence="10">
    <location>
        <begin position="41"/>
        <end position="62"/>
    </location>
</feature>
<feature type="transmembrane region" description="Helical" evidence="10">
    <location>
        <begin position="273"/>
        <end position="293"/>
    </location>
</feature>
<evidence type="ECO:0000256" key="6">
    <source>
        <dbReference type="ARBA" id="ARBA00022748"/>
    </source>
</evidence>
<evidence type="ECO:0000313" key="14">
    <source>
        <dbReference type="Proteomes" id="UP000001962"/>
    </source>
</evidence>
<evidence type="ECO:0000256" key="3">
    <source>
        <dbReference type="ARBA" id="ARBA00022475"/>
    </source>
</evidence>
<dbReference type="GO" id="GO:0015232">
    <property type="term" value="F:heme transmembrane transporter activity"/>
    <property type="evidence" value="ECO:0007669"/>
    <property type="project" value="InterPro"/>
</dbReference>
<dbReference type="PRINTS" id="PR01411">
    <property type="entry name" value="CCMFBIOGNSIS"/>
</dbReference>
<evidence type="ECO:0000256" key="8">
    <source>
        <dbReference type="ARBA" id="ARBA00023136"/>
    </source>
</evidence>
<keyword evidence="4" id="KW-0997">Cell inner membrane</keyword>
<dbReference type="KEGG" id="aeh:Mlg_1687"/>
<evidence type="ECO:0000256" key="4">
    <source>
        <dbReference type="ARBA" id="ARBA00022519"/>
    </source>
</evidence>
<feature type="domain" description="Cytochrome c assembly protein" evidence="11">
    <location>
        <begin position="89"/>
        <end position="295"/>
    </location>
</feature>
<proteinExistence type="inferred from homology"/>
<feature type="transmembrane region" description="Helical" evidence="10">
    <location>
        <begin position="452"/>
        <end position="472"/>
    </location>
</feature>
<evidence type="ECO:0000256" key="7">
    <source>
        <dbReference type="ARBA" id="ARBA00022989"/>
    </source>
</evidence>
<comment type="function">
    <text evidence="9">Required for the biogenesis of c-type cytochromes. Possible subunit of a heme lyase.</text>
</comment>
<evidence type="ECO:0000256" key="1">
    <source>
        <dbReference type="ARBA" id="ARBA00004429"/>
    </source>
</evidence>
<feature type="transmembrane region" description="Helical" evidence="10">
    <location>
        <begin position="313"/>
        <end position="331"/>
    </location>
</feature>
<feature type="transmembrane region" description="Helical" evidence="10">
    <location>
        <begin position="96"/>
        <end position="114"/>
    </location>
</feature>
<evidence type="ECO:0000259" key="11">
    <source>
        <dbReference type="Pfam" id="PF01578"/>
    </source>
</evidence>